<evidence type="ECO:0000313" key="6">
    <source>
        <dbReference type="Proteomes" id="UP000016985"/>
    </source>
</evidence>
<dbReference type="InterPro" id="IPR011010">
    <property type="entry name" value="DNA_brk_join_enz"/>
</dbReference>
<evidence type="ECO:0000259" key="2">
    <source>
        <dbReference type="Pfam" id="PF14659"/>
    </source>
</evidence>
<protein>
    <submittedName>
        <fullName evidence="3 4">Integrase</fullName>
    </submittedName>
</protein>
<dbReference type="GO" id="GO:0015074">
    <property type="term" value="P:DNA integration"/>
    <property type="evidence" value="ECO:0007669"/>
    <property type="project" value="InterPro"/>
</dbReference>
<proteinExistence type="predicted"/>
<dbReference type="Proteomes" id="UP000003287">
    <property type="component" value="Unassembled WGS sequence"/>
</dbReference>
<accession>F9P701</accession>
<name>F9P701_STRCV</name>
<dbReference type="Proteomes" id="UP000016985">
    <property type="component" value="Unassembled WGS sequence"/>
</dbReference>
<dbReference type="SUPFAM" id="SSF56349">
    <property type="entry name" value="DNA breaking-rejoining enzymes"/>
    <property type="match status" value="1"/>
</dbReference>
<dbReference type="InterPro" id="IPR010998">
    <property type="entry name" value="Integrase_recombinase_N"/>
</dbReference>
<dbReference type="Pfam" id="PF14659">
    <property type="entry name" value="Phage_int_SAM_3"/>
    <property type="match status" value="1"/>
</dbReference>
<dbReference type="EMBL" id="AFUP01000004">
    <property type="protein sequence ID" value="EGV08524.1"/>
    <property type="molecule type" value="Genomic_DNA"/>
</dbReference>
<evidence type="ECO:0000313" key="3">
    <source>
        <dbReference type="EMBL" id="EGV08524.1"/>
    </source>
</evidence>
<feature type="domain" description="Integrase SAM-like N-terminal" evidence="2">
    <location>
        <begin position="69"/>
        <end position="124"/>
    </location>
</feature>
<dbReference type="InterPro" id="IPR004107">
    <property type="entry name" value="Integrase_SAM-like_N"/>
</dbReference>
<dbReference type="Gene3D" id="1.10.150.130">
    <property type="match status" value="1"/>
</dbReference>
<dbReference type="AlphaFoldDB" id="F9P701"/>
<organism evidence="3 5">
    <name type="scientific">Streptococcus constellatus subsp. pharyngis SK1060 = CCUG 46377</name>
    <dbReference type="NCBI Taxonomy" id="1035184"/>
    <lineage>
        <taxon>Bacteria</taxon>
        <taxon>Bacillati</taxon>
        <taxon>Bacillota</taxon>
        <taxon>Bacilli</taxon>
        <taxon>Lactobacillales</taxon>
        <taxon>Streptococcaceae</taxon>
        <taxon>Streptococcus</taxon>
        <taxon>Streptococcus anginosus group</taxon>
    </lineage>
</organism>
<sequence>MNIKQITKKNGTIVYRASVYLGVDQLTSKKARTTVTAATKKGVKIKARDAVNNFAMNGYTIKSKPTITTYAELVSLWWDSYKNTVKPNTRESTRGLLKVHLIPVFGDYKLSKLTTPIIQHQVNK</sequence>
<reference evidence="4 6" key="2">
    <citation type="submission" date="2013-09" db="EMBL/GenBank/DDBJ databases">
        <title>Genome Sequences of seven clinical isolates and type strains of anginosus group streptococci.</title>
        <authorList>
            <person name="Maruyama F."/>
            <person name="Sakurai A."/>
            <person name="Ogura Y."/>
            <person name="Homma H."/>
            <person name="Takahashi N."/>
            <person name="Ohtsubo Y."/>
            <person name="Hoshino T."/>
            <person name="Okahashi N."/>
            <person name="Nakagawa I."/>
            <person name="Kimura S."/>
            <person name="Fujiwara T."/>
            <person name="Hayashi T."/>
            <person name="Shintani S."/>
        </authorList>
    </citation>
    <scope>NUCLEOTIDE SEQUENCE [LARGE SCALE GENOMIC DNA]</scope>
    <source>
        <strain evidence="4">CCUG 46377</strain>
        <strain evidence="6">CCUG46377</strain>
    </source>
</reference>
<dbReference type="EMBL" id="BASX01000020">
    <property type="protein sequence ID" value="GAD45319.1"/>
    <property type="molecule type" value="Genomic_DNA"/>
</dbReference>
<dbReference type="GO" id="GO:0003677">
    <property type="term" value="F:DNA binding"/>
    <property type="evidence" value="ECO:0007669"/>
    <property type="project" value="UniProtKB-KW"/>
</dbReference>
<keyword evidence="1" id="KW-0238">DNA-binding</keyword>
<gene>
    <name evidence="4" type="ORF">ANG5_1847</name>
    <name evidence="3" type="ORF">HMPREF1042_1648</name>
</gene>
<evidence type="ECO:0000313" key="4">
    <source>
        <dbReference type="EMBL" id="GAD45319.1"/>
    </source>
</evidence>
<reference evidence="3 5" key="1">
    <citation type="submission" date="2011-06" db="EMBL/GenBank/DDBJ databases">
        <authorList>
            <person name="Harkins D.M."/>
            <person name="Madupu R."/>
            <person name="Durkin A.S."/>
            <person name="Torralba M."/>
            <person name="Methe B."/>
            <person name="Sutton G.G."/>
            <person name="Nelson K.E."/>
        </authorList>
    </citation>
    <scope>NUCLEOTIDE SEQUENCE [LARGE SCALE GENOMIC DNA]</scope>
    <source>
        <strain evidence="3 5">SK1060</strain>
    </source>
</reference>
<evidence type="ECO:0000256" key="1">
    <source>
        <dbReference type="ARBA" id="ARBA00023125"/>
    </source>
</evidence>
<dbReference type="eggNOG" id="COG0582">
    <property type="taxonomic scope" value="Bacteria"/>
</dbReference>
<evidence type="ECO:0000313" key="5">
    <source>
        <dbReference type="Proteomes" id="UP000003287"/>
    </source>
</evidence>
<keyword evidence="6" id="KW-1185">Reference proteome</keyword>